<sequence length="578" mass="67826">MENNLAISLNNAKDYLKKKNENGQSVYEHICDLINYIILEKPDKCYDNFEIISTQVKENKKHIYKNNNGNSKNILKEIDQTNSTLDNYILNNYIKQKNEWMQKIKKIIEELKYTEKYNEENIKPIKLPFSINLFHQIELIKWAGYQINTNLIFYIENSIKNILKKNKNSLISLNFWGILKGINNDYYILEGQLKNYKKSLSTFNKKKKKKNSQSSASSTSSKSSKSSENSKNSPDSVSSNESTSSNSNLSTTPNTSESYNSDEQKSQNKSEKSHINTNNVKSLYTKEEYQNFNKKINKYVYWVSINGTNKWVLLKPTTPEYIEKTNKINKMLTGNINHIITSFPNIQIKEKHYLRALISIISSYTCISPKNYFIFKTEENSEKNEQTDDEENESNKENTQSSVVSDESEKSENDDNNSDPIINYKFKYDINLLSNITNWVYSRYHFLPNGHIVYPKIKSKKEKDDKNYKQIINLIKQTPPLKILRKIKAQKNNQTNIYTWKIKHLNHGYSYGINNNHYDIIIIYNFVFYGAFTIYCNKQHFNFYIGTGIRSKHAFIHTYQPDKIYSDNSELSEQDQIE</sequence>
<dbReference type="GO" id="GO:0060294">
    <property type="term" value="P:cilium movement involved in cell motility"/>
    <property type="evidence" value="ECO:0007669"/>
    <property type="project" value="InterPro"/>
</dbReference>
<dbReference type="CDD" id="cd22963">
    <property type="entry name" value="DD_CrRSP4-like"/>
    <property type="match status" value="1"/>
</dbReference>
<dbReference type="Proteomes" id="UP000018538">
    <property type="component" value="Unassembled WGS sequence"/>
</dbReference>
<gene>
    <name evidence="7" type="ORF">YYC_04741</name>
</gene>
<evidence type="ECO:0000313" key="7">
    <source>
        <dbReference type="EMBL" id="ETB57965.1"/>
    </source>
</evidence>
<feature type="region of interest" description="Disordered" evidence="6">
    <location>
        <begin position="381"/>
        <end position="417"/>
    </location>
</feature>
<keyword evidence="5" id="KW-0966">Cell projection</keyword>
<dbReference type="OrthoDB" id="272202at2759"/>
<protein>
    <recommendedName>
        <fullName evidence="9">Radial spoke head protein</fullName>
    </recommendedName>
</protein>
<evidence type="ECO:0000256" key="5">
    <source>
        <dbReference type="ARBA" id="ARBA00023273"/>
    </source>
</evidence>
<dbReference type="AlphaFoldDB" id="V7PG42"/>
<dbReference type="GO" id="GO:0035082">
    <property type="term" value="P:axoneme assembly"/>
    <property type="evidence" value="ECO:0007669"/>
    <property type="project" value="TreeGrafter"/>
</dbReference>
<dbReference type="Pfam" id="PF04712">
    <property type="entry name" value="Radial_spoke"/>
    <property type="match status" value="1"/>
</dbReference>
<evidence type="ECO:0000256" key="2">
    <source>
        <dbReference type="ARBA" id="ARBA00022490"/>
    </source>
</evidence>
<proteinExistence type="predicted"/>
<organism evidence="7 8">
    <name type="scientific">Plasmodium yoelii 17X</name>
    <dbReference type="NCBI Taxonomy" id="1323249"/>
    <lineage>
        <taxon>Eukaryota</taxon>
        <taxon>Sar</taxon>
        <taxon>Alveolata</taxon>
        <taxon>Apicomplexa</taxon>
        <taxon>Aconoidasida</taxon>
        <taxon>Haemosporida</taxon>
        <taxon>Plasmodiidae</taxon>
        <taxon>Plasmodium</taxon>
        <taxon>Plasmodium (Vinckeia)</taxon>
    </lineage>
</organism>
<evidence type="ECO:0008006" key="9">
    <source>
        <dbReference type="Google" id="ProtNLM"/>
    </source>
</evidence>
<feature type="compositionally biased region" description="Low complexity" evidence="6">
    <location>
        <begin position="212"/>
        <end position="258"/>
    </location>
</feature>
<evidence type="ECO:0000313" key="8">
    <source>
        <dbReference type="Proteomes" id="UP000018538"/>
    </source>
</evidence>
<keyword evidence="8" id="KW-1185">Reference proteome</keyword>
<dbReference type="InterPro" id="IPR006802">
    <property type="entry name" value="Radial_spoke"/>
</dbReference>
<reference evidence="7 8" key="1">
    <citation type="submission" date="2013-11" db="EMBL/GenBank/DDBJ databases">
        <title>The Genome Sequence of Plasmodium yoelii 17X.</title>
        <authorList>
            <consortium name="The Broad Institute Genomics Platform"/>
            <consortium name="The Broad Institute Genome Sequencing Center for Infectious Disease"/>
            <person name="Neafsey D."/>
            <person name="Adams J."/>
            <person name="Walker B."/>
            <person name="Young S.K."/>
            <person name="Zeng Q."/>
            <person name="Gargeya S."/>
            <person name="Fitzgerald M."/>
            <person name="Haas B."/>
            <person name="Abouelleil A."/>
            <person name="Alvarado L."/>
            <person name="Chapman S.B."/>
            <person name="Gainer-Dewar J."/>
            <person name="Goldberg J."/>
            <person name="Griggs A."/>
            <person name="Gujja S."/>
            <person name="Hansen M."/>
            <person name="Howarth C."/>
            <person name="Imamovic A."/>
            <person name="Ireland A."/>
            <person name="Larimer J."/>
            <person name="McCowan C."/>
            <person name="Murphy C."/>
            <person name="Pearson M."/>
            <person name="Poon T.W."/>
            <person name="Priest M."/>
            <person name="Roberts A."/>
            <person name="Saif S."/>
            <person name="Shea T."/>
            <person name="Sykes S."/>
            <person name="Wortman J."/>
            <person name="Nusbaum C."/>
            <person name="Birren B."/>
        </authorList>
    </citation>
    <scope>NUCLEOTIDE SEQUENCE [LARGE SCALE GENOMIC DNA]</scope>
    <source>
        <strain evidence="7 8">17X</strain>
    </source>
</reference>
<evidence type="ECO:0000256" key="1">
    <source>
        <dbReference type="ARBA" id="ARBA00004430"/>
    </source>
</evidence>
<feature type="region of interest" description="Disordered" evidence="6">
    <location>
        <begin position="204"/>
        <end position="278"/>
    </location>
</feature>
<name>V7PG42_PLAYE</name>
<keyword evidence="2" id="KW-0963">Cytoplasm</keyword>
<comment type="subcellular location">
    <subcellularLocation>
        <location evidence="1">Cytoplasm</location>
        <location evidence="1">Cytoskeleton</location>
        <location evidence="1">Cilium axoneme</location>
    </subcellularLocation>
</comment>
<keyword evidence="4" id="KW-0206">Cytoskeleton</keyword>
<evidence type="ECO:0000256" key="6">
    <source>
        <dbReference type="SAM" id="MobiDB-lite"/>
    </source>
</evidence>
<dbReference type="PANTHER" id="PTHR13159:SF0">
    <property type="entry name" value="RADIAL SPOKE HEAD 6 HOMOLOG A"/>
    <property type="match status" value="1"/>
</dbReference>
<keyword evidence="3" id="KW-0969">Cilium</keyword>
<dbReference type="EMBL" id="KI635795">
    <property type="protein sequence ID" value="ETB57965.1"/>
    <property type="molecule type" value="Genomic_DNA"/>
</dbReference>
<dbReference type="GO" id="GO:0001534">
    <property type="term" value="C:radial spoke"/>
    <property type="evidence" value="ECO:0007669"/>
    <property type="project" value="InterPro"/>
</dbReference>
<accession>V7PG42</accession>
<dbReference type="PANTHER" id="PTHR13159">
    <property type="entry name" value="RADIAL SPOKEHEAD-RELATED"/>
    <property type="match status" value="1"/>
</dbReference>
<evidence type="ECO:0000256" key="3">
    <source>
        <dbReference type="ARBA" id="ARBA00023069"/>
    </source>
</evidence>
<evidence type="ECO:0000256" key="4">
    <source>
        <dbReference type="ARBA" id="ARBA00023212"/>
    </source>
</evidence>
<feature type="compositionally biased region" description="Basic and acidic residues" evidence="6">
    <location>
        <begin position="262"/>
        <end position="274"/>
    </location>
</feature>